<dbReference type="Pfam" id="PF14378">
    <property type="entry name" value="PAP2_3"/>
    <property type="match status" value="1"/>
</dbReference>
<dbReference type="HOGENOM" id="CLU_1956841_0_0_6"/>
<accession>G9ERE7</accession>
<dbReference type="InterPro" id="IPR026841">
    <property type="entry name" value="Aur1/Ipt1"/>
</dbReference>
<keyword evidence="4" id="KW-1185">Reference proteome</keyword>
<dbReference type="Proteomes" id="UP000002770">
    <property type="component" value="Unassembled WGS sequence"/>
</dbReference>
<name>G9ERE7_9GAMM</name>
<evidence type="ECO:0000259" key="2">
    <source>
        <dbReference type="Pfam" id="PF14378"/>
    </source>
</evidence>
<dbReference type="STRING" id="658187.LDG_7861"/>
<gene>
    <name evidence="3" type="ORF">LDG_7861</name>
</gene>
<keyword evidence="1" id="KW-0812">Transmembrane</keyword>
<feature type="transmembrane region" description="Helical" evidence="1">
    <location>
        <begin position="21"/>
        <end position="38"/>
    </location>
</feature>
<evidence type="ECO:0000256" key="1">
    <source>
        <dbReference type="SAM" id="Phobius"/>
    </source>
</evidence>
<dbReference type="AlphaFoldDB" id="G9ERE7"/>
<feature type="domain" description="Inositolphosphotransferase Aur1/Ipt1" evidence="2">
    <location>
        <begin position="48"/>
        <end position="123"/>
    </location>
</feature>
<organism evidence="3 4">
    <name type="scientific">Legionella drancourtii LLAP12</name>
    <dbReference type="NCBI Taxonomy" id="658187"/>
    <lineage>
        <taxon>Bacteria</taxon>
        <taxon>Pseudomonadati</taxon>
        <taxon>Pseudomonadota</taxon>
        <taxon>Gammaproteobacteria</taxon>
        <taxon>Legionellales</taxon>
        <taxon>Legionellaceae</taxon>
        <taxon>Legionella</taxon>
    </lineage>
</organism>
<proteinExistence type="predicted"/>
<feature type="transmembrane region" description="Helical" evidence="1">
    <location>
        <begin position="109"/>
        <end position="126"/>
    </location>
</feature>
<evidence type="ECO:0000313" key="3">
    <source>
        <dbReference type="EMBL" id="EHL30116.1"/>
    </source>
</evidence>
<evidence type="ECO:0000313" key="4">
    <source>
        <dbReference type="Proteomes" id="UP000002770"/>
    </source>
</evidence>
<dbReference type="InParanoid" id="G9ERE7"/>
<protein>
    <recommendedName>
        <fullName evidence="2">Inositolphosphotransferase Aur1/Ipt1 domain-containing protein</fullName>
    </recommendedName>
</protein>
<sequence>MWVSDSTLEKKSNPCRIGQELFYFFSIMSIIALATNAVQLTPFSIIDQQIVALEQQIHIDMNAIVRWTNNHPQFKYLLSIIYDSLTYQMSILPLIVILTCRFHLLREYYFFYCVRLYLVLAFIIFSQP</sequence>
<dbReference type="EMBL" id="JH413835">
    <property type="protein sequence ID" value="EHL30116.1"/>
    <property type="molecule type" value="Genomic_DNA"/>
</dbReference>
<dbReference type="eggNOG" id="COG0671">
    <property type="taxonomic scope" value="Bacteria"/>
</dbReference>
<feature type="transmembrane region" description="Helical" evidence="1">
    <location>
        <begin position="76"/>
        <end position="97"/>
    </location>
</feature>
<reference evidence="3 4" key="1">
    <citation type="journal article" date="2011" name="BMC Genomics">
        <title>Insight into cross-talk between intra-amoebal pathogens.</title>
        <authorList>
            <person name="Gimenez G."/>
            <person name="Bertelli C."/>
            <person name="Moliner C."/>
            <person name="Robert C."/>
            <person name="Raoult D."/>
            <person name="Fournier P.E."/>
            <person name="Greub G."/>
        </authorList>
    </citation>
    <scope>NUCLEOTIDE SEQUENCE [LARGE SCALE GENOMIC DNA]</scope>
    <source>
        <strain evidence="3 4">LLAP12</strain>
    </source>
</reference>
<keyword evidence="1" id="KW-0472">Membrane</keyword>
<dbReference type="GO" id="GO:0016020">
    <property type="term" value="C:membrane"/>
    <property type="evidence" value="ECO:0007669"/>
    <property type="project" value="UniProtKB-SubCell"/>
</dbReference>
<keyword evidence="1" id="KW-1133">Transmembrane helix</keyword>